<gene>
    <name evidence="1" type="ORF">Lpp14_06840</name>
</gene>
<proteinExistence type="predicted"/>
<dbReference type="InterPro" id="IPR008489">
    <property type="entry name" value="DUF771"/>
</dbReference>
<comment type="caution">
    <text evidence="1">The sequence shown here is derived from an EMBL/GenBank/DDBJ whole genome shotgun (WGS) entry which is preliminary data.</text>
</comment>
<evidence type="ECO:0008006" key="3">
    <source>
        <dbReference type="Google" id="ProtNLM"/>
    </source>
</evidence>
<evidence type="ECO:0000313" key="2">
    <source>
        <dbReference type="Proteomes" id="UP000014264"/>
    </source>
</evidence>
<accession>A0A829GR91</accession>
<sequence length="96" mass="11165">MPLTKLDIRPITPPANWRMDLGGKTWTITDVAKELHRKVDYVKDNVIKPNRLQLDAEHGGPVRWSKGHGSPYLIKAREMSYWIDKNWQQIQKGGWS</sequence>
<dbReference type="Proteomes" id="UP000014264">
    <property type="component" value="Unassembled WGS sequence"/>
</dbReference>
<organism evidence="1 2">
    <name type="scientific">Lacticaseibacillus paracasei subsp. paracasei Lpp14</name>
    <dbReference type="NCBI Taxonomy" id="1256204"/>
    <lineage>
        <taxon>Bacteria</taxon>
        <taxon>Bacillati</taxon>
        <taxon>Bacillota</taxon>
        <taxon>Bacilli</taxon>
        <taxon>Lactobacillales</taxon>
        <taxon>Lactobacillaceae</taxon>
        <taxon>Lacticaseibacillus</taxon>
    </lineage>
</organism>
<name>A0A829GR91_LACPA</name>
<reference evidence="1 2" key="1">
    <citation type="journal article" date="2013" name="PLoS ONE">
        <title>Lactobacillus paracasei comparative genomics: towards species pan-genome definition and exploitation of diversity.</title>
        <authorList>
            <person name="Smokvina T."/>
            <person name="Wels M."/>
            <person name="Polka J."/>
            <person name="Chervaux C."/>
            <person name="Brisse S."/>
            <person name="Boekhorst J."/>
            <person name="van Hylckama Vlieg J.E."/>
            <person name="Siezen R.J."/>
        </authorList>
    </citation>
    <scope>NUCLEOTIDE SEQUENCE [LARGE SCALE GENOMIC DNA]</scope>
    <source>
        <strain evidence="1 2">Lpp14</strain>
    </source>
</reference>
<dbReference type="EMBL" id="ANJZ01000167">
    <property type="protein sequence ID" value="EPC62740.1"/>
    <property type="molecule type" value="Genomic_DNA"/>
</dbReference>
<dbReference type="AlphaFoldDB" id="A0A829GR91"/>
<evidence type="ECO:0000313" key="1">
    <source>
        <dbReference type="EMBL" id="EPC62740.1"/>
    </source>
</evidence>
<protein>
    <recommendedName>
        <fullName evidence="3">DUF771 domain-containing protein</fullName>
    </recommendedName>
</protein>
<dbReference type="Pfam" id="PF05595">
    <property type="entry name" value="DUF771"/>
    <property type="match status" value="1"/>
</dbReference>